<dbReference type="PANTHER" id="PTHR30590:SF2">
    <property type="entry name" value="INNER MEMBRANE PROTEIN"/>
    <property type="match status" value="1"/>
</dbReference>
<evidence type="ECO:0000313" key="3">
    <source>
        <dbReference type="EMBL" id="RLJ90380.1"/>
    </source>
</evidence>
<reference evidence="3 4" key="1">
    <citation type="submission" date="2018-10" db="EMBL/GenBank/DDBJ databases">
        <title>Genomic Encyclopedia of Type Strains, Phase IV (KMG-IV): sequencing the most valuable type-strain genomes for metagenomic binning, comparative biology and taxonomic classification.</title>
        <authorList>
            <person name="Goeker M."/>
        </authorList>
    </citation>
    <scope>NUCLEOTIDE SEQUENCE [LARGE SCALE GENOMIC DNA]</scope>
    <source>
        <strain evidence="3 4">DSM 20549</strain>
    </source>
</reference>
<accession>A0A497YKU9</accession>
<feature type="transmembrane region" description="Helical" evidence="1">
    <location>
        <begin position="243"/>
        <end position="265"/>
    </location>
</feature>
<organism evidence="3 4">
    <name type="scientific">Planococcus citreus</name>
    <dbReference type="NCBI Taxonomy" id="1373"/>
    <lineage>
        <taxon>Bacteria</taxon>
        <taxon>Bacillati</taxon>
        <taxon>Bacillota</taxon>
        <taxon>Bacilli</taxon>
        <taxon>Bacillales</taxon>
        <taxon>Caryophanaceae</taxon>
        <taxon>Planococcus</taxon>
    </lineage>
</organism>
<evidence type="ECO:0000259" key="2">
    <source>
        <dbReference type="Pfam" id="PF04235"/>
    </source>
</evidence>
<keyword evidence="1" id="KW-0472">Membrane</keyword>
<dbReference type="EMBL" id="RCCP01000001">
    <property type="protein sequence ID" value="RLJ90380.1"/>
    <property type="molecule type" value="Genomic_DNA"/>
</dbReference>
<keyword evidence="1" id="KW-0812">Transmembrane</keyword>
<sequence length="393" mass="44644">MLKLQPISLRERVDAIDLMRGFSLFGILLINMLAFHTPLSYIDPYKWFSGNMDQTIFTGLDIFVQASFYPLFSMLFGYGLMMQFLRAQDYGQPFMPVAVKRLLILLAFGIVHAFLIWYGDILITYALMGLLLIGMLRLPPAWLLGLGVLLYTLPHLMFTVIMFLAVTVDPNIYIGYQEAEQSVAAYQSGNFAEIFSRRLTDWYYVNNPFSFIIFTVTILPLMMIGAAAAKWRMIEQVAAKKKVWLVLAAGSLMAGLLLKSTPYLFDKNYAYQYVQEMFGGPLVSIGYAGIIALLSLNLNFMKALSPLIKAGRMSMTIYITQSIIATTIFYSFGLGLYGQVDLLTGTLIAVGIFVVQLIFAELWFSKFKRGPIEMIWRRWTYGNNFEKSNNSKR</sequence>
<dbReference type="Pfam" id="PF04235">
    <property type="entry name" value="DUF418"/>
    <property type="match status" value="1"/>
</dbReference>
<proteinExistence type="predicted"/>
<evidence type="ECO:0000313" key="4">
    <source>
        <dbReference type="Proteomes" id="UP000280791"/>
    </source>
</evidence>
<feature type="domain" description="DUF418" evidence="2">
    <location>
        <begin position="229"/>
        <end position="382"/>
    </location>
</feature>
<feature type="transmembrane region" description="Helical" evidence="1">
    <location>
        <begin position="317"/>
        <end position="337"/>
    </location>
</feature>
<dbReference type="AlphaFoldDB" id="A0A497YKU9"/>
<evidence type="ECO:0000256" key="1">
    <source>
        <dbReference type="SAM" id="Phobius"/>
    </source>
</evidence>
<feature type="transmembrane region" description="Helical" evidence="1">
    <location>
        <begin position="209"/>
        <end position="231"/>
    </location>
</feature>
<dbReference type="Proteomes" id="UP000280791">
    <property type="component" value="Unassembled WGS sequence"/>
</dbReference>
<protein>
    <recommendedName>
        <fullName evidence="2">DUF418 domain-containing protein</fullName>
    </recommendedName>
</protein>
<feature type="transmembrane region" description="Helical" evidence="1">
    <location>
        <begin position="277"/>
        <end position="296"/>
    </location>
</feature>
<feature type="transmembrane region" description="Helical" evidence="1">
    <location>
        <begin position="102"/>
        <end position="119"/>
    </location>
</feature>
<feature type="transmembrane region" description="Helical" evidence="1">
    <location>
        <begin position="62"/>
        <end position="81"/>
    </location>
</feature>
<keyword evidence="4" id="KW-1185">Reference proteome</keyword>
<feature type="transmembrane region" description="Helical" evidence="1">
    <location>
        <begin position="343"/>
        <end position="364"/>
    </location>
</feature>
<dbReference type="PANTHER" id="PTHR30590">
    <property type="entry name" value="INNER MEMBRANE PROTEIN"/>
    <property type="match status" value="1"/>
</dbReference>
<dbReference type="InterPro" id="IPR052529">
    <property type="entry name" value="Bact_Transport_Assoc"/>
</dbReference>
<keyword evidence="1" id="KW-1133">Transmembrane helix</keyword>
<feature type="transmembrane region" description="Helical" evidence="1">
    <location>
        <begin position="125"/>
        <end position="149"/>
    </location>
</feature>
<feature type="transmembrane region" description="Helical" evidence="1">
    <location>
        <begin position="21"/>
        <end position="42"/>
    </location>
</feature>
<dbReference type="RefSeq" id="WP_241663132.1">
    <property type="nucleotide sequence ID" value="NZ_QBEW01000061.1"/>
</dbReference>
<dbReference type="InterPro" id="IPR007349">
    <property type="entry name" value="DUF418"/>
</dbReference>
<comment type="caution">
    <text evidence="3">The sequence shown here is derived from an EMBL/GenBank/DDBJ whole genome shotgun (WGS) entry which is preliminary data.</text>
</comment>
<name>A0A497YKU9_9BACL</name>
<gene>
    <name evidence="3" type="ORF">DFR62_0524</name>
</gene>